<dbReference type="OrthoDB" id="241825at2157"/>
<dbReference type="HOGENOM" id="CLU_157002_0_0_2"/>
<protein>
    <submittedName>
        <fullName evidence="2">Uncharacterized protein</fullName>
    </submittedName>
</protein>
<dbReference type="RefSeq" id="WP_011323238.1">
    <property type="nucleotide sequence ID" value="NC_007426.1"/>
</dbReference>
<dbReference type="InterPro" id="IPR055898">
    <property type="entry name" value="DUF7475"/>
</dbReference>
<dbReference type="eggNOG" id="arCOG04803">
    <property type="taxonomic scope" value="Archaea"/>
</dbReference>
<evidence type="ECO:0000313" key="2">
    <source>
        <dbReference type="EMBL" id="CAI49616.1"/>
    </source>
</evidence>
<feature type="transmembrane region" description="Helical" evidence="1">
    <location>
        <begin position="76"/>
        <end position="99"/>
    </location>
</feature>
<sequence>MGATSTTSSASVFRKPGNPVGYIAIVMALVTGVLHLVAATNAIQFSQTLGILFVLNGLGFLGGIGLYLSKYWRKELFIVAALYSLVTILALFPVQGWGVEAFYMQGEINPLAVITKAAEAVLVVCALYLYATDS</sequence>
<dbReference type="GeneID" id="3701638"/>
<dbReference type="Pfam" id="PF24287">
    <property type="entry name" value="DUF7475"/>
    <property type="match status" value="1"/>
</dbReference>
<dbReference type="KEGG" id="nph:NP_3050A"/>
<proteinExistence type="predicted"/>
<reference evidence="2 3" key="1">
    <citation type="journal article" date="2005" name="Genome Res.">
        <title>Living with two extremes: conclusions from the genome sequence of Natronomonas pharaonis.</title>
        <authorList>
            <person name="Falb M."/>
            <person name="Pfeiffer F."/>
            <person name="Palm P."/>
            <person name="Rodewald K."/>
            <person name="Hickmann V."/>
            <person name="Tittor J."/>
            <person name="Oesterhelt D."/>
        </authorList>
    </citation>
    <scope>NUCLEOTIDE SEQUENCE [LARGE SCALE GENOMIC DNA]</scope>
    <source>
        <strain evidence="3">ATCC 35678 / DSM 2160 / CIP 103997 / JCM 8858 / NBRC 14720 / NCIMB 2260 / Gabara</strain>
    </source>
</reference>
<evidence type="ECO:0000256" key="1">
    <source>
        <dbReference type="SAM" id="Phobius"/>
    </source>
</evidence>
<name>A0A1U7EWY3_NATPD</name>
<dbReference type="AlphaFoldDB" id="A0A1U7EWY3"/>
<accession>A0A1U7EWY3</accession>
<keyword evidence="1" id="KW-0472">Membrane</keyword>
<dbReference type="EnsemblBacteria" id="CAI49616">
    <property type="protein sequence ID" value="CAI49616"/>
    <property type="gene ID" value="NP_3050A"/>
</dbReference>
<evidence type="ECO:0000313" key="3">
    <source>
        <dbReference type="Proteomes" id="UP000002698"/>
    </source>
</evidence>
<keyword evidence="3" id="KW-1185">Reference proteome</keyword>
<dbReference type="Proteomes" id="UP000002698">
    <property type="component" value="Chromosome"/>
</dbReference>
<feature type="transmembrane region" description="Helical" evidence="1">
    <location>
        <begin position="111"/>
        <end position="131"/>
    </location>
</feature>
<keyword evidence="1" id="KW-0812">Transmembrane</keyword>
<dbReference type="STRING" id="348780.NP_3050A"/>
<gene>
    <name evidence="2" type="ordered locus">NP_3050A</name>
</gene>
<feature type="transmembrane region" description="Helical" evidence="1">
    <location>
        <begin position="20"/>
        <end position="43"/>
    </location>
</feature>
<organism evidence="2 3">
    <name type="scientific">Natronomonas pharaonis (strain ATCC 35678 / DSM 2160 / CIP 103997 / JCM 8858 / NBRC 14720 / NCIMB 2260 / Gabara)</name>
    <name type="common">Halobacterium pharaonis</name>
    <dbReference type="NCBI Taxonomy" id="348780"/>
    <lineage>
        <taxon>Archaea</taxon>
        <taxon>Methanobacteriati</taxon>
        <taxon>Methanobacteriota</taxon>
        <taxon>Stenosarchaea group</taxon>
        <taxon>Halobacteria</taxon>
        <taxon>Halobacteriales</taxon>
        <taxon>Natronomonadaceae</taxon>
        <taxon>Natronomonas</taxon>
    </lineage>
</organism>
<dbReference type="EMBL" id="CR936257">
    <property type="protein sequence ID" value="CAI49616.1"/>
    <property type="molecule type" value="Genomic_DNA"/>
</dbReference>
<feature type="transmembrane region" description="Helical" evidence="1">
    <location>
        <begin position="49"/>
        <end position="69"/>
    </location>
</feature>
<keyword evidence="1" id="KW-1133">Transmembrane helix</keyword>